<dbReference type="InterPro" id="IPR003018">
    <property type="entry name" value="GAF"/>
</dbReference>
<dbReference type="SUPFAM" id="SSF55781">
    <property type="entry name" value="GAF domain-like"/>
    <property type="match status" value="3"/>
</dbReference>
<keyword evidence="3" id="KW-1185">Reference proteome</keyword>
<dbReference type="STRING" id="329726.AM1_5687"/>
<dbReference type="eggNOG" id="COG2203">
    <property type="taxonomic scope" value="Bacteria"/>
</dbReference>
<dbReference type="Gene3D" id="3.30.450.40">
    <property type="match status" value="3"/>
</dbReference>
<name>B0CG81_ACAM1</name>
<accession>B0CG81</accession>
<dbReference type="EMBL" id="CP000828">
    <property type="protein sequence ID" value="ABW30634.1"/>
    <property type="molecule type" value="Genomic_DNA"/>
</dbReference>
<evidence type="ECO:0000313" key="2">
    <source>
        <dbReference type="EMBL" id="ABW30634.1"/>
    </source>
</evidence>
<dbReference type="Gene3D" id="3.40.50.300">
    <property type="entry name" value="P-loop containing nucleotide triphosphate hydrolases"/>
    <property type="match status" value="1"/>
</dbReference>
<dbReference type="RefSeq" id="WP_012165849.1">
    <property type="nucleotide sequence ID" value="NC_009925.1"/>
</dbReference>
<proteinExistence type="predicted"/>
<reference evidence="2 3" key="1">
    <citation type="journal article" date="2008" name="Proc. Natl. Acad. Sci. U.S.A.">
        <title>Niche adaptation and genome expansion in the chlorophyll d-producing cyanobacterium Acaryochloris marina.</title>
        <authorList>
            <person name="Swingley W.D."/>
            <person name="Chen M."/>
            <person name="Cheung P.C."/>
            <person name="Conrad A.L."/>
            <person name="Dejesa L.C."/>
            <person name="Hao J."/>
            <person name="Honchak B.M."/>
            <person name="Karbach L.E."/>
            <person name="Kurdoglu A."/>
            <person name="Lahiri S."/>
            <person name="Mastrian S.D."/>
            <person name="Miyashita H."/>
            <person name="Page L."/>
            <person name="Ramakrishna P."/>
            <person name="Satoh S."/>
            <person name="Sattley W.M."/>
            <person name="Shimada Y."/>
            <person name="Taylor H.L."/>
            <person name="Tomo T."/>
            <person name="Tsuchiya T."/>
            <person name="Wang Z.T."/>
            <person name="Raymond J."/>
            <person name="Mimuro M."/>
            <person name="Blankenship R.E."/>
            <person name="Touchman J.W."/>
        </authorList>
    </citation>
    <scope>NUCLEOTIDE SEQUENCE [LARGE SCALE GENOMIC DNA]</scope>
    <source>
        <strain evidence="3">MBIC 11017</strain>
    </source>
</reference>
<dbReference type="Pfam" id="PF13185">
    <property type="entry name" value="GAF_2"/>
    <property type="match status" value="1"/>
</dbReference>
<evidence type="ECO:0000313" key="3">
    <source>
        <dbReference type="Proteomes" id="UP000000268"/>
    </source>
</evidence>
<feature type="domain" description="GAF" evidence="1">
    <location>
        <begin position="838"/>
        <end position="989"/>
    </location>
</feature>
<dbReference type="HOGENOM" id="CLU_301420_0_0_3"/>
<organism evidence="2 3">
    <name type="scientific">Acaryochloris marina (strain MBIC 11017)</name>
    <dbReference type="NCBI Taxonomy" id="329726"/>
    <lineage>
        <taxon>Bacteria</taxon>
        <taxon>Bacillati</taxon>
        <taxon>Cyanobacteriota</taxon>
        <taxon>Cyanophyceae</taxon>
        <taxon>Acaryochloridales</taxon>
        <taxon>Acaryochloridaceae</taxon>
        <taxon>Acaryochloris</taxon>
    </lineage>
</organism>
<dbReference type="Proteomes" id="UP000000268">
    <property type="component" value="Chromosome"/>
</dbReference>
<evidence type="ECO:0000259" key="1">
    <source>
        <dbReference type="SMART" id="SM00065"/>
    </source>
</evidence>
<protein>
    <submittedName>
        <fullName evidence="2">GAF domain protein</fullName>
    </submittedName>
</protein>
<dbReference type="SMART" id="SM00065">
    <property type="entry name" value="GAF"/>
    <property type="match status" value="3"/>
</dbReference>
<gene>
    <name evidence="2" type="ordered locus">AM1_5687</name>
</gene>
<dbReference type="Pfam" id="PF01590">
    <property type="entry name" value="GAF"/>
    <property type="match status" value="2"/>
</dbReference>
<dbReference type="SUPFAM" id="SSF52540">
    <property type="entry name" value="P-loop containing nucleoside triphosphate hydrolases"/>
    <property type="match status" value="1"/>
</dbReference>
<dbReference type="Pfam" id="PF14516">
    <property type="entry name" value="AAA_35"/>
    <property type="match status" value="1"/>
</dbReference>
<sequence length="991" mass="112325">MLSNNHKNYEYQVGGSLSIDSPSYVEREADSLLFDALVRGDFCYVFNSRQMGKSSLRVRVRHRLRQAGYNSVSIDITSIGSERTSPEQWYKGVANEIFYGFNLQETLHFNHWWKQQYGLTPVQKLSLFIENVLLTHIVGEKIFIFIDEIDSILSLDFPMDDFFALIRSCYNQRADNPQYNRLAFALFGVSTPSDLIQDRNRTPFNTGQAIELNGFHLEECHSLVQGMVDKYDRPGRFLEEILFWTNGQPFLTQKLCQIVVQHVEVEEKCNCPPALLSDSQYSIKDFIEHIVQSHIIQNWKSQDNPEHLRTIHTRLLRNEHKATRLLGMYQHILQDGVLAETNSDTQVELLLSGLVVKRNGLLKVSNRIYKFVFDQMWVQDQLEELRPYSEALTAWMNSGAQDESRLLRGQALADAQAWSLGRSLTNQDYQFLAASQALDKQLVEERLALESAKNIEQKRREDALRLIMEGTAAKIGDEFFYSCVRCLAEILDVEYALIAVLDDKNHTHAMTLAYSGDDELGNCWEYEIAGTPCEQVIQRLEICHYPHSLQTLFPNDPYLIPLNAHSYLGIPILDSQGDYLGHLAVMDTKPSKENISDEIVILKIFAARAGAELTRKKTEAALAKHLEQVLLLEHITQKIRQSLDTTQILQTTANQIGKVFQANRCLIYTYLPNPTAQLPWAAEYCETGFTSLLDWSRSIIDIPFVRESLANDEAISLPDVHTNSLMEPLPDGVNITGLKSMIAIRTSCHGEPNGLILIQQCDRFRHWTQEEIELSESVALRVGIALAQAKLIEKGKEQMLQLDRQNHQLHQEISERKWIQDFVDGQNKVLNLIAKGAALLETLNLLAKMIEDLSDQSLCSILLLDNFTGKLHHGAAPSLPEAYNQAIDGLKIGPMVGSCGTAAYSKQTVTITDIATDPRCQSVKDVVLQYGLRACWSTPIIINDEVVATFAMYYREPRAPGSRDIDLVAKATDLVKVAIERYRALENLACI</sequence>
<dbReference type="KEGG" id="amr:AM1_5687"/>
<dbReference type="OrthoDB" id="434800at2"/>
<dbReference type="InterPro" id="IPR029016">
    <property type="entry name" value="GAF-like_dom_sf"/>
</dbReference>
<feature type="domain" description="GAF" evidence="1">
    <location>
        <begin position="644"/>
        <end position="796"/>
    </location>
</feature>
<dbReference type="AlphaFoldDB" id="B0CG81"/>
<dbReference type="InterPro" id="IPR027417">
    <property type="entry name" value="P-loop_NTPase"/>
</dbReference>
<feature type="domain" description="GAF" evidence="1">
    <location>
        <begin position="475"/>
        <end position="623"/>
    </location>
</feature>